<dbReference type="RefSeq" id="WP_115612563.1">
    <property type="nucleotide sequence ID" value="NZ_JBHLZC010000001.1"/>
</dbReference>
<evidence type="ECO:0000313" key="2">
    <source>
        <dbReference type="Proteomes" id="UP000254572"/>
    </source>
</evidence>
<organism evidence="1 2">
    <name type="scientific">Cardiobacterium valvarum</name>
    <dbReference type="NCBI Taxonomy" id="194702"/>
    <lineage>
        <taxon>Bacteria</taxon>
        <taxon>Pseudomonadati</taxon>
        <taxon>Pseudomonadota</taxon>
        <taxon>Gammaproteobacteria</taxon>
        <taxon>Cardiobacteriales</taxon>
        <taxon>Cardiobacteriaceae</taxon>
        <taxon>Cardiobacterium</taxon>
    </lineage>
</organism>
<dbReference type="OrthoDB" id="9008909at2"/>
<accession>A0A381EFA2</accession>
<keyword evidence="2" id="KW-1185">Reference proteome</keyword>
<proteinExistence type="predicted"/>
<dbReference type="Proteomes" id="UP000254572">
    <property type="component" value="Unassembled WGS sequence"/>
</dbReference>
<gene>
    <name evidence="1" type="ORF">NCTC13294_02490</name>
</gene>
<protein>
    <submittedName>
        <fullName evidence="1">Uncharacterized protein</fullName>
    </submittedName>
</protein>
<evidence type="ECO:0000313" key="1">
    <source>
        <dbReference type="EMBL" id="SUX25553.1"/>
    </source>
</evidence>
<reference evidence="1 2" key="1">
    <citation type="submission" date="2018-06" db="EMBL/GenBank/DDBJ databases">
        <authorList>
            <consortium name="Pathogen Informatics"/>
            <person name="Doyle S."/>
        </authorList>
    </citation>
    <scope>NUCLEOTIDE SEQUENCE [LARGE SCALE GENOMIC DNA]</scope>
    <source>
        <strain evidence="1 2">NCTC13294</strain>
    </source>
</reference>
<sequence length="174" mass="18467">MHRIISDAASIRAAAQQLDANLRAALPECIDCTVGGAGGSFTVTVAYSPSFDLWYAAQQSDKTYWHGFGNGAPQAGKKVALASEINIPADGLNRAISGAFARDDTGRVWLLHRGKIRGGKALFFAHYNGATITVQDGDKEDRCALIGAVDDPEIAAHIARFVAEVVRIKAAAKK</sequence>
<name>A0A381EFA2_9GAMM</name>
<dbReference type="AlphaFoldDB" id="A0A381EFA2"/>
<dbReference type="EMBL" id="UFUW01000001">
    <property type="protein sequence ID" value="SUX25553.1"/>
    <property type="molecule type" value="Genomic_DNA"/>
</dbReference>